<sequence length="346" mass="37055">MILNSLVDIVSNDLSIDLGTTNTLVYLKGKGIVADEPSVVAIKEGPRGERKIIAVGKEAKLMLGRTPEEIVAIRPLKDGVIADFEITEHMLKHFIKRASPRRSLIRPKIIIAVPSGITPVERRAVIESASTAGAREVYLIDEPIAAAIGVGLPISEPSGNMIVDIGGGTTEVAVISMNGIVYSESVKVGGNKMDEAIVQYLKRKYNFLIGESSAEKLKMELGTALVEGENRTVDIKGRDLVSGIPKVQSVSAVEVNEALSIPMDMIVETVLRALENTPPELSSDFVDKGIVISGGGALIKNIDRLLKKETKLPIIIAENPLSVVVLGCGRTLDDQDLLKQVAVLGR</sequence>
<dbReference type="SUPFAM" id="SSF53067">
    <property type="entry name" value="Actin-like ATPase domain"/>
    <property type="match status" value="2"/>
</dbReference>
<comment type="function">
    <text evidence="6">Forms membrane-associated dynamic filaments that are essential for cell shape determination. Acts by regulating cell wall synthesis and cell elongation, and thus cell shape. A feedback loop between cell geometry and MreB localization may maintain elongated cell shape by targeting cell wall growth to regions of negative cell wall curvature.</text>
</comment>
<dbReference type="GO" id="GO:0008360">
    <property type="term" value="P:regulation of cell shape"/>
    <property type="evidence" value="ECO:0007669"/>
    <property type="project" value="UniProtKB-UniRule"/>
</dbReference>
<reference evidence="7" key="2">
    <citation type="submission" date="2021-01" db="EMBL/GenBank/DDBJ databases">
        <authorList>
            <person name="Hahn C.R."/>
            <person name="Youssef N.H."/>
            <person name="Elshahed M."/>
        </authorList>
    </citation>
    <scope>NUCLEOTIDE SEQUENCE</scope>
    <source>
        <strain evidence="7">Zod_Metabat.24</strain>
    </source>
</reference>
<dbReference type="PRINTS" id="PR01652">
    <property type="entry name" value="SHAPEPROTEIN"/>
</dbReference>
<gene>
    <name evidence="6" type="primary">mreB</name>
    <name evidence="7" type="ORF">JW984_13035</name>
</gene>
<keyword evidence="4 6" id="KW-0133">Cell shape</keyword>
<dbReference type="PANTHER" id="PTHR42749:SF1">
    <property type="entry name" value="CELL SHAPE-DETERMINING PROTEIN MREB"/>
    <property type="match status" value="1"/>
</dbReference>
<accession>A0A9D8PP94</accession>
<keyword evidence="2 6" id="KW-0547">Nucleotide-binding</keyword>
<comment type="caution">
    <text evidence="6">Lacks conserved residue(s) required for the propagation of feature annotation.</text>
</comment>
<dbReference type="InterPro" id="IPR056546">
    <property type="entry name" value="MreB_MamK-like"/>
</dbReference>
<dbReference type="EMBL" id="JAFGIX010000065">
    <property type="protein sequence ID" value="MBN1574114.1"/>
    <property type="molecule type" value="Genomic_DNA"/>
</dbReference>
<dbReference type="Gene3D" id="3.30.420.40">
    <property type="match status" value="3"/>
</dbReference>
<evidence type="ECO:0000256" key="4">
    <source>
        <dbReference type="ARBA" id="ARBA00022960"/>
    </source>
</evidence>
<dbReference type="GO" id="GO:0005737">
    <property type="term" value="C:cytoplasm"/>
    <property type="evidence" value="ECO:0007669"/>
    <property type="project" value="UniProtKB-SubCell"/>
</dbReference>
<feature type="binding site" evidence="6">
    <location>
        <begin position="295"/>
        <end position="298"/>
    </location>
    <ligand>
        <name>ATP</name>
        <dbReference type="ChEBI" id="CHEBI:30616"/>
    </ligand>
</feature>
<comment type="similarity">
    <text evidence="5 6">Belongs to the FtsA/MreB family.</text>
</comment>
<comment type="subcellular location">
    <subcellularLocation>
        <location evidence="6">Cytoplasm</location>
    </subcellularLocation>
    <text evidence="6">Membrane-associated.</text>
</comment>
<comment type="subunit">
    <text evidence="6">Forms polymers.</text>
</comment>
<evidence type="ECO:0000256" key="2">
    <source>
        <dbReference type="ARBA" id="ARBA00022741"/>
    </source>
</evidence>
<evidence type="ECO:0000256" key="5">
    <source>
        <dbReference type="ARBA" id="ARBA00023458"/>
    </source>
</evidence>
<dbReference type="GO" id="GO:0000902">
    <property type="term" value="P:cell morphogenesis"/>
    <property type="evidence" value="ECO:0007669"/>
    <property type="project" value="InterPro"/>
</dbReference>
<keyword evidence="1 6" id="KW-0963">Cytoplasm</keyword>
<dbReference type="GO" id="GO:0005524">
    <property type="term" value="F:ATP binding"/>
    <property type="evidence" value="ECO:0007669"/>
    <property type="project" value="UniProtKB-KW"/>
</dbReference>
<dbReference type="InterPro" id="IPR043129">
    <property type="entry name" value="ATPase_NBD"/>
</dbReference>
<proteinExistence type="inferred from homology"/>
<evidence type="ECO:0000313" key="8">
    <source>
        <dbReference type="Proteomes" id="UP000809273"/>
    </source>
</evidence>
<organism evidence="7 8">
    <name type="scientific">Candidatus Zymogenus saltonus</name>
    <dbReference type="NCBI Taxonomy" id="2844893"/>
    <lineage>
        <taxon>Bacteria</taxon>
        <taxon>Deltaproteobacteria</taxon>
        <taxon>Candidatus Zymogenia</taxon>
        <taxon>Candidatus Zymogeniales</taxon>
        <taxon>Candidatus Zymogenaceae</taxon>
        <taxon>Candidatus Zymogenus</taxon>
    </lineage>
</organism>
<dbReference type="NCBIfam" id="TIGR00904">
    <property type="entry name" value="mreB"/>
    <property type="match status" value="1"/>
</dbReference>
<protein>
    <recommendedName>
        <fullName evidence="6">Cell shape-determining protein MreB</fullName>
    </recommendedName>
</protein>
<dbReference type="PANTHER" id="PTHR42749">
    <property type="entry name" value="CELL SHAPE-DETERMINING PROTEIN MREB"/>
    <property type="match status" value="1"/>
</dbReference>
<dbReference type="NCBIfam" id="NF010539">
    <property type="entry name" value="PRK13927.1"/>
    <property type="match status" value="1"/>
</dbReference>
<evidence type="ECO:0000313" key="7">
    <source>
        <dbReference type="EMBL" id="MBN1574114.1"/>
    </source>
</evidence>
<name>A0A9D8PP94_9DELT</name>
<dbReference type="InterPro" id="IPR004753">
    <property type="entry name" value="MreB"/>
</dbReference>
<dbReference type="Proteomes" id="UP000809273">
    <property type="component" value="Unassembled WGS sequence"/>
</dbReference>
<dbReference type="Pfam" id="PF06723">
    <property type="entry name" value="MreB_Mbl"/>
    <property type="match status" value="1"/>
</dbReference>
<dbReference type="CDD" id="cd10225">
    <property type="entry name" value="ASKHA_NBD_MreB-like"/>
    <property type="match status" value="1"/>
</dbReference>
<feature type="binding site" evidence="6">
    <location>
        <begin position="167"/>
        <end position="169"/>
    </location>
    <ligand>
        <name>ATP</name>
        <dbReference type="ChEBI" id="CHEBI:30616"/>
    </ligand>
</feature>
<reference evidence="7" key="1">
    <citation type="journal article" date="2021" name="Environ. Microbiol.">
        <title>Genomic characterization of three novel Desulfobacterota classes expand the metabolic and phylogenetic diversity of the phylum.</title>
        <authorList>
            <person name="Murphy C.L."/>
            <person name="Biggerstaff J."/>
            <person name="Eichhorn A."/>
            <person name="Ewing E."/>
            <person name="Shahan R."/>
            <person name="Soriano D."/>
            <person name="Stewart S."/>
            <person name="VanMol K."/>
            <person name="Walker R."/>
            <person name="Walters P."/>
            <person name="Elshahed M.S."/>
            <person name="Youssef N.H."/>
        </authorList>
    </citation>
    <scope>NUCLEOTIDE SEQUENCE</scope>
    <source>
        <strain evidence="7">Zod_Metabat.24</strain>
    </source>
</reference>
<dbReference type="AlphaFoldDB" id="A0A9D8PP94"/>
<keyword evidence="3 6" id="KW-0067">ATP-binding</keyword>
<evidence type="ECO:0000256" key="3">
    <source>
        <dbReference type="ARBA" id="ARBA00022840"/>
    </source>
</evidence>
<comment type="caution">
    <text evidence="7">The sequence shown here is derived from an EMBL/GenBank/DDBJ whole genome shotgun (WGS) entry which is preliminary data.</text>
</comment>
<feature type="binding site" evidence="6">
    <location>
        <begin position="215"/>
        <end position="218"/>
    </location>
    <ligand>
        <name>ATP</name>
        <dbReference type="ChEBI" id="CHEBI:30616"/>
    </ligand>
</feature>
<evidence type="ECO:0000256" key="1">
    <source>
        <dbReference type="ARBA" id="ARBA00022490"/>
    </source>
</evidence>
<evidence type="ECO:0000256" key="6">
    <source>
        <dbReference type="HAMAP-Rule" id="MF_02207"/>
    </source>
</evidence>
<dbReference type="HAMAP" id="MF_02207">
    <property type="entry name" value="MreB"/>
    <property type="match status" value="1"/>
</dbReference>